<dbReference type="EMBL" id="KB097571">
    <property type="protein sequence ID" value="ESN94430.1"/>
    <property type="molecule type" value="Genomic_DNA"/>
</dbReference>
<protein>
    <recommendedName>
        <fullName evidence="4">Endonuclease/exonuclease/phosphatase domain-containing protein</fullName>
    </recommendedName>
</protein>
<dbReference type="InterPro" id="IPR036691">
    <property type="entry name" value="Endo/exonu/phosph_ase_sf"/>
</dbReference>
<dbReference type="STRING" id="6412.T1EV68"/>
<keyword evidence="3" id="KW-1185">Reference proteome</keyword>
<reference evidence="1 3" key="2">
    <citation type="journal article" date="2013" name="Nature">
        <title>Insights into bilaterian evolution from three spiralian genomes.</title>
        <authorList>
            <person name="Simakov O."/>
            <person name="Marletaz F."/>
            <person name="Cho S.J."/>
            <person name="Edsinger-Gonzales E."/>
            <person name="Havlak P."/>
            <person name="Hellsten U."/>
            <person name="Kuo D.H."/>
            <person name="Larsson T."/>
            <person name="Lv J."/>
            <person name="Arendt D."/>
            <person name="Savage R."/>
            <person name="Osoegawa K."/>
            <person name="de Jong P."/>
            <person name="Grimwood J."/>
            <person name="Chapman J.A."/>
            <person name="Shapiro H."/>
            <person name="Aerts A."/>
            <person name="Otillar R.P."/>
            <person name="Terry A.Y."/>
            <person name="Boore J.L."/>
            <person name="Grigoriev I.V."/>
            <person name="Lindberg D.R."/>
            <person name="Seaver E.C."/>
            <person name="Weisblat D.A."/>
            <person name="Putnam N.H."/>
            <person name="Rokhsar D.S."/>
        </authorList>
    </citation>
    <scope>NUCLEOTIDE SEQUENCE</scope>
</reference>
<dbReference type="Gene3D" id="3.60.10.10">
    <property type="entry name" value="Endonuclease/exonuclease/phosphatase"/>
    <property type="match status" value="1"/>
</dbReference>
<evidence type="ECO:0000313" key="3">
    <source>
        <dbReference type="Proteomes" id="UP000015101"/>
    </source>
</evidence>
<dbReference type="RefSeq" id="XP_009027495.1">
    <property type="nucleotide sequence ID" value="XM_009029247.1"/>
</dbReference>
<dbReference type="AlphaFoldDB" id="T1EV68"/>
<dbReference type="KEGG" id="hro:HELRODRAFT_164271"/>
<reference evidence="3" key="1">
    <citation type="submission" date="2012-12" db="EMBL/GenBank/DDBJ databases">
        <authorList>
            <person name="Hellsten U."/>
            <person name="Grimwood J."/>
            <person name="Chapman J.A."/>
            <person name="Shapiro H."/>
            <person name="Aerts A."/>
            <person name="Otillar R.P."/>
            <person name="Terry A.Y."/>
            <person name="Boore J.L."/>
            <person name="Simakov O."/>
            <person name="Marletaz F."/>
            <person name="Cho S.-J."/>
            <person name="Edsinger-Gonzales E."/>
            <person name="Havlak P."/>
            <person name="Kuo D.-H."/>
            <person name="Larsson T."/>
            <person name="Lv J."/>
            <person name="Arendt D."/>
            <person name="Savage R."/>
            <person name="Osoegawa K."/>
            <person name="de Jong P."/>
            <person name="Lindberg D.R."/>
            <person name="Seaver E.C."/>
            <person name="Weisblat D.A."/>
            <person name="Putnam N.H."/>
            <person name="Grigoriev I.V."/>
            <person name="Rokhsar D.S."/>
        </authorList>
    </citation>
    <scope>NUCLEOTIDE SEQUENCE</scope>
</reference>
<accession>T1EV68</accession>
<dbReference type="GeneID" id="20200468"/>
<organism evidence="2 3">
    <name type="scientific">Helobdella robusta</name>
    <name type="common">Californian leech</name>
    <dbReference type="NCBI Taxonomy" id="6412"/>
    <lineage>
        <taxon>Eukaryota</taxon>
        <taxon>Metazoa</taxon>
        <taxon>Spiralia</taxon>
        <taxon>Lophotrochozoa</taxon>
        <taxon>Annelida</taxon>
        <taxon>Clitellata</taxon>
        <taxon>Hirudinea</taxon>
        <taxon>Rhynchobdellida</taxon>
        <taxon>Glossiphoniidae</taxon>
        <taxon>Helobdella</taxon>
    </lineage>
</organism>
<evidence type="ECO:0008006" key="4">
    <source>
        <dbReference type="Google" id="ProtNLM"/>
    </source>
</evidence>
<gene>
    <name evidence="2" type="primary">20200468</name>
    <name evidence="1" type="ORF">HELRODRAFT_164271</name>
</gene>
<dbReference type="CTD" id="20200468"/>
<dbReference type="OMA" id="SIDHTIV"/>
<sequence>MGLVTHPSRKRIGLWNIRSLCATGGERILVDELSRHGICIMGLQEVRWHGDGELCYADFNILWSGPAEGHPRLAGVALVLSNQANRALIEWHQISKRLMVARFRHLYDTMLAIVCYAPTNEASAETKDLFYTALKDSFLFTRSNDHIICPLTR</sequence>
<dbReference type="SUPFAM" id="SSF56219">
    <property type="entry name" value="DNase I-like"/>
    <property type="match status" value="1"/>
</dbReference>
<dbReference type="InParanoid" id="T1EV68"/>
<name>T1EV68_HELRO</name>
<dbReference type="OrthoDB" id="6156371at2759"/>
<proteinExistence type="predicted"/>
<dbReference type="EnsemblMetazoa" id="HelroT164271">
    <property type="protein sequence ID" value="HelroP164271"/>
    <property type="gene ID" value="HelroG164271"/>
</dbReference>
<evidence type="ECO:0000313" key="1">
    <source>
        <dbReference type="EMBL" id="ESN94430.1"/>
    </source>
</evidence>
<dbReference type="Proteomes" id="UP000015101">
    <property type="component" value="Unassembled WGS sequence"/>
</dbReference>
<dbReference type="HOGENOM" id="CLU_000680_8_2_1"/>
<evidence type="ECO:0000313" key="2">
    <source>
        <dbReference type="EnsemblMetazoa" id="HelroP164271"/>
    </source>
</evidence>
<dbReference type="EMBL" id="AMQM01001619">
    <property type="status" value="NOT_ANNOTATED_CDS"/>
    <property type="molecule type" value="Genomic_DNA"/>
</dbReference>
<reference evidence="2" key="3">
    <citation type="submission" date="2015-06" db="UniProtKB">
        <authorList>
            <consortium name="EnsemblMetazoa"/>
        </authorList>
    </citation>
    <scope>IDENTIFICATION</scope>
</reference>